<dbReference type="InterPro" id="IPR004117">
    <property type="entry name" value="7tm6_olfct_rcpt"/>
</dbReference>
<feature type="transmembrane region" description="Helical" evidence="10">
    <location>
        <begin position="71"/>
        <end position="93"/>
    </location>
</feature>
<name>A0A1I8PCA0_STOCA</name>
<evidence type="ECO:0000313" key="12">
    <source>
        <dbReference type="Proteomes" id="UP000095300"/>
    </source>
</evidence>
<dbReference type="AlphaFoldDB" id="A0A1I8PCA0"/>
<evidence type="ECO:0000256" key="8">
    <source>
        <dbReference type="ARBA" id="ARBA00023170"/>
    </source>
</evidence>
<dbReference type="Pfam" id="PF02949">
    <property type="entry name" value="7tm_6"/>
    <property type="match status" value="1"/>
</dbReference>
<keyword evidence="4 10" id="KW-0812">Transmembrane</keyword>
<dbReference type="EnsemblMetazoa" id="SCAU006763-RA">
    <property type="protein sequence ID" value="SCAU006763-PA"/>
    <property type="gene ID" value="SCAU006763"/>
</dbReference>
<keyword evidence="6 10" id="KW-1133">Transmembrane helix</keyword>
<keyword evidence="9 10" id="KW-0807">Transducer</keyword>
<dbReference type="Proteomes" id="UP000095300">
    <property type="component" value="Unassembled WGS sequence"/>
</dbReference>
<keyword evidence="8 10" id="KW-0675">Receptor</keyword>
<evidence type="ECO:0000256" key="6">
    <source>
        <dbReference type="ARBA" id="ARBA00022989"/>
    </source>
</evidence>
<dbReference type="GO" id="GO:0005886">
    <property type="term" value="C:plasma membrane"/>
    <property type="evidence" value="ECO:0007669"/>
    <property type="project" value="UniProtKB-SubCell"/>
</dbReference>
<feature type="transmembrane region" description="Helical" evidence="10">
    <location>
        <begin position="44"/>
        <end position="65"/>
    </location>
</feature>
<dbReference type="PANTHER" id="PTHR21137">
    <property type="entry name" value="ODORANT RECEPTOR"/>
    <property type="match status" value="1"/>
</dbReference>
<dbReference type="PANTHER" id="PTHR21137:SF35">
    <property type="entry name" value="ODORANT RECEPTOR 19A-RELATED"/>
    <property type="match status" value="1"/>
</dbReference>
<evidence type="ECO:0000256" key="7">
    <source>
        <dbReference type="ARBA" id="ARBA00023136"/>
    </source>
</evidence>
<keyword evidence="7 10" id="KW-0472">Membrane</keyword>
<reference evidence="11" key="1">
    <citation type="submission" date="2020-05" db="UniProtKB">
        <authorList>
            <consortium name="EnsemblMetazoa"/>
        </authorList>
    </citation>
    <scope>IDENTIFICATION</scope>
    <source>
        <strain evidence="11">USDA</strain>
    </source>
</reference>
<evidence type="ECO:0000256" key="5">
    <source>
        <dbReference type="ARBA" id="ARBA00022725"/>
    </source>
</evidence>
<dbReference type="GO" id="GO:0007165">
    <property type="term" value="P:signal transduction"/>
    <property type="evidence" value="ECO:0007669"/>
    <property type="project" value="UniProtKB-KW"/>
</dbReference>
<evidence type="ECO:0000256" key="9">
    <source>
        <dbReference type="ARBA" id="ARBA00023224"/>
    </source>
</evidence>
<evidence type="ECO:0000256" key="10">
    <source>
        <dbReference type="RuleBase" id="RU351113"/>
    </source>
</evidence>
<dbReference type="GO" id="GO:0004984">
    <property type="term" value="F:olfactory receptor activity"/>
    <property type="evidence" value="ECO:0007669"/>
    <property type="project" value="InterPro"/>
</dbReference>
<comment type="caution">
    <text evidence="10">Lacks conserved residue(s) required for the propagation of feature annotation.</text>
</comment>
<dbReference type="KEGG" id="scac:106089621"/>
<gene>
    <name evidence="11" type="primary">106089621</name>
</gene>
<keyword evidence="3 10" id="KW-0716">Sensory transduction</keyword>
<keyword evidence="2" id="KW-1003">Cell membrane</keyword>
<feature type="transmembrane region" description="Helical" evidence="10">
    <location>
        <begin position="181"/>
        <end position="214"/>
    </location>
</feature>
<evidence type="ECO:0000256" key="2">
    <source>
        <dbReference type="ARBA" id="ARBA00022475"/>
    </source>
</evidence>
<comment type="subcellular location">
    <subcellularLocation>
        <location evidence="1 10">Cell membrane</location>
        <topology evidence="1 10">Multi-pass membrane protein</topology>
    </subcellularLocation>
</comment>
<keyword evidence="5 10" id="KW-0552">Olfaction</keyword>
<dbReference type="GO" id="GO:0005549">
    <property type="term" value="F:odorant binding"/>
    <property type="evidence" value="ECO:0007669"/>
    <property type="project" value="InterPro"/>
</dbReference>
<comment type="similarity">
    <text evidence="10">Belongs to the insect chemoreceptor superfamily. Heteromeric odorant receptor channel (TC 1.A.69) family.</text>
</comment>
<organism evidence="11 12">
    <name type="scientific">Stomoxys calcitrans</name>
    <name type="common">Stable fly</name>
    <name type="synonym">Conops calcitrans</name>
    <dbReference type="NCBI Taxonomy" id="35570"/>
    <lineage>
        <taxon>Eukaryota</taxon>
        <taxon>Metazoa</taxon>
        <taxon>Ecdysozoa</taxon>
        <taxon>Arthropoda</taxon>
        <taxon>Hexapoda</taxon>
        <taxon>Insecta</taxon>
        <taxon>Pterygota</taxon>
        <taxon>Neoptera</taxon>
        <taxon>Endopterygota</taxon>
        <taxon>Diptera</taxon>
        <taxon>Brachycera</taxon>
        <taxon>Muscomorpha</taxon>
        <taxon>Muscoidea</taxon>
        <taxon>Muscidae</taxon>
        <taxon>Stomoxys</taxon>
    </lineage>
</organism>
<accession>A0A1I8PCA0</accession>
<sequence>MANSRNIISPYQRFLKLFDIVKLFATSVGANVFRHDYRIGPMTVIVTLAVNSFFALNFYTVYVGVVKEKHYTVVMQSLCIVGTGIQGFSKLICAISNQGMMRYIASEIEFMYSEYENKSQRYVEQLNKAVKTLKSILLVIFKIYAILTIALISVPVYYYLILNQKMFIFELQLPGIDKNTILGFFLLQAFNALCVVLSGFGNFAADTAFFLMVAHTTLMKDILKCKFNDLDDILRQYSRDRTKTETTLRDIFQWHQRYLKFTETNTKIFFWIIFAQVTSSVMGIIGNTVSMFLGEWPVAPVYLVSSFIIMYCYCAMGNLVEISNDDVTTAIYDCLWYELTVPEQKMILIMLRESQKTESLSVGGIRPLTMNTGLQLTKTIYTVAMLLNESLN</sequence>
<feature type="transmembrane region" description="Helical" evidence="10">
    <location>
        <begin position="268"/>
        <end position="293"/>
    </location>
</feature>
<proteinExistence type="inferred from homology"/>
<evidence type="ECO:0000256" key="3">
    <source>
        <dbReference type="ARBA" id="ARBA00022606"/>
    </source>
</evidence>
<evidence type="ECO:0000313" key="11">
    <source>
        <dbReference type="EnsemblMetazoa" id="SCAU006763-PA"/>
    </source>
</evidence>
<feature type="transmembrane region" description="Helical" evidence="10">
    <location>
        <begin position="136"/>
        <end position="161"/>
    </location>
</feature>
<keyword evidence="12" id="KW-1185">Reference proteome</keyword>
<dbReference type="OrthoDB" id="6765072at2759"/>
<evidence type="ECO:0000256" key="4">
    <source>
        <dbReference type="ARBA" id="ARBA00022692"/>
    </source>
</evidence>
<protein>
    <recommendedName>
        <fullName evidence="10">Odorant receptor</fullName>
    </recommendedName>
</protein>
<dbReference type="VEuPathDB" id="VectorBase:SCAU006763"/>
<evidence type="ECO:0000256" key="1">
    <source>
        <dbReference type="ARBA" id="ARBA00004651"/>
    </source>
</evidence>
<feature type="transmembrane region" description="Helical" evidence="10">
    <location>
        <begin position="299"/>
        <end position="320"/>
    </location>
</feature>